<evidence type="ECO:0000256" key="7">
    <source>
        <dbReference type="ARBA" id="ARBA00023136"/>
    </source>
</evidence>
<reference evidence="10" key="1">
    <citation type="journal article" date="2010" name="Int. J. Syst. Evol. Microbiol.">
        <title>Porticoccus litoralis gen. nov., sp. nov., a gammaproteobacterium isolated from the Yellow Sea.</title>
        <authorList>
            <person name="Oh H.M."/>
            <person name="Kim H."/>
            <person name="Kim K.M."/>
            <person name="Min G.S."/>
            <person name="Cho J.C."/>
        </authorList>
    </citation>
    <scope>NUCLEOTIDE SEQUENCE</scope>
    <source>
        <strain evidence="10">DSM 25064</strain>
    </source>
</reference>
<sequence length="312" mass="36407">MYENQQFQWHFLHPRYWLTWLGIGCWWLLVMLPYPLIVWLGTQVGAVMYWIGGYRREIAEINLKLCFPDMDEAQRRKLLRDNFTSYGIAFFEIGIAWWWPTGRFNRLVQLEGMEHIEQLNGRGALLMAIHYTTLEIGASALSSRHSIDGMYRAHKNPVYDYVQSRGRRARDPVGVVYPREDVRGMFKALRQGRIIWYAPDQDYGRKQSVFASFFGVQAASVTATARFAKTGNAAVLPFSHVRLPGSRGYRVTIHPPLENFPVGDDVVDAETVNRKVEEFILQQPDQYMWIHRRFKTRPEGEVRPYPKSNSKK</sequence>
<comment type="similarity">
    <text evidence="9">Belongs to the LpxL/LpxM/LpxP family.</text>
</comment>
<proteinExistence type="inferred from homology"/>
<dbReference type="Proteomes" id="UP001178354">
    <property type="component" value="Unassembled WGS sequence"/>
</dbReference>
<dbReference type="Pfam" id="PF03279">
    <property type="entry name" value="Lip_A_acyltrans"/>
    <property type="match status" value="1"/>
</dbReference>
<feature type="transmembrane region" description="Helical" evidence="9">
    <location>
        <begin position="83"/>
        <end position="100"/>
    </location>
</feature>
<evidence type="ECO:0000256" key="2">
    <source>
        <dbReference type="ARBA" id="ARBA00022519"/>
    </source>
</evidence>
<dbReference type="GO" id="GO:0009103">
    <property type="term" value="P:lipopolysaccharide biosynthetic process"/>
    <property type="evidence" value="ECO:0007669"/>
    <property type="project" value="UniProtKB-UniRule"/>
</dbReference>
<comment type="pathway">
    <text evidence="9">Bacterial outer membrane biogenesis; lipopolysaccharide biosynthesis.</text>
</comment>
<feature type="transmembrane region" description="Helical" evidence="9">
    <location>
        <begin position="20"/>
        <end position="51"/>
    </location>
</feature>
<dbReference type="EMBL" id="JAUUUU010000001">
    <property type="protein sequence ID" value="MDP1519521.1"/>
    <property type="molecule type" value="Genomic_DNA"/>
</dbReference>
<dbReference type="GO" id="GO:0036104">
    <property type="term" value="P:Kdo2-lipid A biosynthetic process"/>
    <property type="evidence" value="ECO:0007669"/>
    <property type="project" value="UniProtKB-UniRule"/>
</dbReference>
<dbReference type="EC" id="2.3.1.241" evidence="9"/>
<keyword evidence="3 9" id="KW-0808">Transferase</keyword>
<evidence type="ECO:0000256" key="4">
    <source>
        <dbReference type="ARBA" id="ARBA00022692"/>
    </source>
</evidence>
<dbReference type="GO" id="GO:0009245">
    <property type="term" value="P:lipid A biosynthetic process"/>
    <property type="evidence" value="ECO:0007669"/>
    <property type="project" value="InterPro"/>
</dbReference>
<dbReference type="RefSeq" id="WP_305169035.1">
    <property type="nucleotide sequence ID" value="NZ_JAUUUU010000001.1"/>
</dbReference>
<keyword evidence="8 9" id="KW-0012">Acyltransferase</keyword>
<evidence type="ECO:0000313" key="10">
    <source>
        <dbReference type="EMBL" id="MDP1519521.1"/>
    </source>
</evidence>
<dbReference type="CDD" id="cd07984">
    <property type="entry name" value="LPLAT_LABLAT-like"/>
    <property type="match status" value="1"/>
</dbReference>
<name>A0AAW8B133_9GAMM</name>
<keyword evidence="1 9" id="KW-1003">Cell membrane</keyword>
<dbReference type="PANTHER" id="PTHR30606">
    <property type="entry name" value="LIPID A BIOSYNTHESIS LAUROYL ACYLTRANSFERASE"/>
    <property type="match status" value="1"/>
</dbReference>
<keyword evidence="6 9" id="KW-1133">Transmembrane helix</keyword>
<dbReference type="AlphaFoldDB" id="A0AAW8B133"/>
<keyword evidence="2 9" id="KW-0997">Cell inner membrane</keyword>
<dbReference type="NCBIfam" id="TIGR02207">
    <property type="entry name" value="lipid_A_htrB"/>
    <property type="match status" value="1"/>
</dbReference>
<feature type="short sequence motif" description="HXXXXD motif" evidence="9">
    <location>
        <begin position="130"/>
        <end position="135"/>
    </location>
</feature>
<comment type="caution">
    <text evidence="10">The sequence shown here is derived from an EMBL/GenBank/DDBJ whole genome shotgun (WGS) entry which is preliminary data.</text>
</comment>
<dbReference type="HAMAP" id="MF_01942">
    <property type="entry name" value="Lipid_A_LpxL_LpxP"/>
    <property type="match status" value="1"/>
</dbReference>
<comment type="caution">
    <text evidence="9">Lacks conserved residue(s) required for the propagation of feature annotation.</text>
</comment>
<comment type="function">
    <text evidence="9">Catalyzes the transfer of an acyl chain from an acyl-[acyl-carrier-protein] (ACP) to a Kdo(2)-lipid IV(A) to form a Kdo(2)-(acyl)-lipid IV(A).</text>
</comment>
<evidence type="ECO:0000256" key="1">
    <source>
        <dbReference type="ARBA" id="ARBA00022475"/>
    </source>
</evidence>
<protein>
    <recommendedName>
        <fullName evidence="9">Lipid A biosynthesis acyltransferase</fullName>
        <ecNumber evidence="9">2.3.1.241</ecNumber>
    </recommendedName>
    <alternativeName>
        <fullName evidence="9">Kdo(2)-lipid IV(A) acyltransferase</fullName>
    </alternativeName>
</protein>
<comment type="pathway">
    <text evidence="9">Glycolipid biosynthesis; KDO(2)-lipid A biosynthesis; KDO(2)-lipid A from CMP-3-deoxy-D-manno-octulosonate and lipid IV(A): step 3/4.</text>
</comment>
<dbReference type="InterPro" id="IPR004960">
    <property type="entry name" value="LipA_acyltrans"/>
</dbReference>
<dbReference type="PIRSF" id="PIRSF026649">
    <property type="entry name" value="MsbB"/>
    <property type="match status" value="1"/>
</dbReference>
<organism evidence="10 11">
    <name type="scientific">Porticoccus litoralis</name>
    <dbReference type="NCBI Taxonomy" id="434086"/>
    <lineage>
        <taxon>Bacteria</taxon>
        <taxon>Pseudomonadati</taxon>
        <taxon>Pseudomonadota</taxon>
        <taxon>Gammaproteobacteria</taxon>
        <taxon>Cellvibrionales</taxon>
        <taxon>Porticoccaceae</taxon>
        <taxon>Porticoccus</taxon>
    </lineage>
</organism>
<dbReference type="GO" id="GO:0005886">
    <property type="term" value="C:plasma membrane"/>
    <property type="evidence" value="ECO:0007669"/>
    <property type="project" value="UniProtKB-SubCell"/>
</dbReference>
<gene>
    <name evidence="9 10" type="primary">lpxL</name>
    <name evidence="10" type="ORF">Q8A57_00885</name>
</gene>
<evidence type="ECO:0000256" key="8">
    <source>
        <dbReference type="ARBA" id="ARBA00023315"/>
    </source>
</evidence>
<dbReference type="GO" id="GO:0008913">
    <property type="term" value="F:Kdo2-lipid IVA acyltransferase activity"/>
    <property type="evidence" value="ECO:0007669"/>
    <property type="project" value="UniProtKB-EC"/>
</dbReference>
<evidence type="ECO:0000313" key="11">
    <source>
        <dbReference type="Proteomes" id="UP001178354"/>
    </source>
</evidence>
<keyword evidence="4 9" id="KW-0812">Transmembrane</keyword>
<dbReference type="InterPro" id="IPR011920">
    <property type="entry name" value="Lipid_A_LpxL_LpxP"/>
</dbReference>
<comment type="catalytic activity">
    <reaction evidence="9">
        <text>an alpha-Kdo-(2-&gt;4)-alpha-Kdo-(2-&gt;6)-lipid IVA + a fatty acyl-[ACP] = an alpha-Kdo-(2-&gt;4)-alpha-Kdo-(2-&gt;6)-(acyl)-lipid IVA + holo-[ACP]</text>
        <dbReference type="Rhea" id="RHEA:69396"/>
        <dbReference type="Rhea" id="RHEA-COMP:9685"/>
        <dbReference type="Rhea" id="RHEA-COMP:14125"/>
        <dbReference type="ChEBI" id="CHEBI:64479"/>
        <dbReference type="ChEBI" id="CHEBI:138651"/>
        <dbReference type="ChEBI" id="CHEBI:176429"/>
        <dbReference type="ChEBI" id="CHEBI:176430"/>
        <dbReference type="EC" id="2.3.1.241"/>
    </reaction>
</comment>
<keyword evidence="5 9" id="KW-0448">Lipopolysaccharide biosynthesis</keyword>
<evidence type="ECO:0000256" key="6">
    <source>
        <dbReference type="ARBA" id="ARBA00022989"/>
    </source>
</evidence>
<evidence type="ECO:0000256" key="5">
    <source>
        <dbReference type="ARBA" id="ARBA00022985"/>
    </source>
</evidence>
<evidence type="ECO:0000256" key="9">
    <source>
        <dbReference type="HAMAP-Rule" id="MF_01942"/>
    </source>
</evidence>
<dbReference type="PANTHER" id="PTHR30606:SF9">
    <property type="entry name" value="LIPID A BIOSYNTHESIS LAUROYLTRANSFERASE"/>
    <property type="match status" value="1"/>
</dbReference>
<keyword evidence="7 9" id="KW-0472">Membrane</keyword>
<evidence type="ECO:0000256" key="3">
    <source>
        <dbReference type="ARBA" id="ARBA00022679"/>
    </source>
</evidence>
<keyword evidence="11" id="KW-1185">Reference proteome</keyword>
<comment type="subcellular location">
    <subcellularLocation>
        <location evidence="9">Cell inner membrane</location>
        <topology evidence="9">Single-pass membrane protein</topology>
    </subcellularLocation>
</comment>
<reference evidence="10" key="2">
    <citation type="submission" date="2023-08" db="EMBL/GenBank/DDBJ databases">
        <authorList>
            <person name="Luo J."/>
        </authorList>
    </citation>
    <scope>NUCLEOTIDE SEQUENCE</scope>
    <source>
        <strain evidence="10">DSM 25064</strain>
    </source>
</reference>
<accession>A0AAW8B133</accession>